<dbReference type="AlphaFoldDB" id="A0A7G2C933"/>
<protein>
    <submittedName>
        <fullName evidence="2">Uncharacterized protein</fullName>
    </submittedName>
</protein>
<organism evidence="2 3">
    <name type="scientific">Angomonas deanei</name>
    <dbReference type="NCBI Taxonomy" id="59799"/>
    <lineage>
        <taxon>Eukaryota</taxon>
        <taxon>Discoba</taxon>
        <taxon>Euglenozoa</taxon>
        <taxon>Kinetoplastea</taxon>
        <taxon>Metakinetoplastina</taxon>
        <taxon>Trypanosomatida</taxon>
        <taxon>Trypanosomatidae</taxon>
        <taxon>Strigomonadinae</taxon>
        <taxon>Angomonas</taxon>
    </lineage>
</organism>
<keyword evidence="3" id="KW-1185">Reference proteome</keyword>
<keyword evidence="1" id="KW-1133">Transmembrane helix</keyword>
<keyword evidence="1" id="KW-0472">Membrane</keyword>
<name>A0A7G2C933_9TRYP</name>
<sequence length="193" mass="23237">MAGLDTAWIPFAILYILYLVPPTLMEVYCYYSRGGLTKFEDTKYDDTFVQQFQWDNDRHVYMKRFLERPTSEAGKAFFSWLDWSAETYDRSTYVYRRNMSRGEGEVNYWWKWYIYGPFVFNWPKKVWLRGDDAASMIRPAWGVGGEERGRREYAEAKAKGYDRHYHYQIMRKIRREQALKAAMEEKENTPAIN</sequence>
<dbReference type="VEuPathDB" id="TriTrypDB:ADEAN_000379200"/>
<dbReference type="Proteomes" id="UP000515908">
    <property type="component" value="Chromosome 06"/>
</dbReference>
<dbReference type="OrthoDB" id="275536at2759"/>
<feature type="transmembrane region" description="Helical" evidence="1">
    <location>
        <begin position="12"/>
        <end position="31"/>
    </location>
</feature>
<gene>
    <name evidence="2" type="ORF">ADEAN_000379200</name>
</gene>
<evidence type="ECO:0000313" key="2">
    <source>
        <dbReference type="EMBL" id="CAD2216330.1"/>
    </source>
</evidence>
<keyword evidence="1" id="KW-0812">Transmembrane</keyword>
<accession>A0A7G2C933</accession>
<proteinExistence type="predicted"/>
<evidence type="ECO:0000313" key="3">
    <source>
        <dbReference type="Proteomes" id="UP000515908"/>
    </source>
</evidence>
<reference evidence="2 3" key="1">
    <citation type="submission" date="2020-08" db="EMBL/GenBank/DDBJ databases">
        <authorList>
            <person name="Newling K."/>
            <person name="Davey J."/>
            <person name="Forrester S."/>
        </authorList>
    </citation>
    <scope>NUCLEOTIDE SEQUENCE [LARGE SCALE GENOMIC DNA]</scope>
    <source>
        <strain evidence="3">Crithidia deanei Carvalho (ATCC PRA-265)</strain>
    </source>
</reference>
<evidence type="ECO:0000256" key="1">
    <source>
        <dbReference type="SAM" id="Phobius"/>
    </source>
</evidence>
<dbReference type="EMBL" id="LR877150">
    <property type="protein sequence ID" value="CAD2216330.1"/>
    <property type="molecule type" value="Genomic_DNA"/>
</dbReference>